<protein>
    <recommendedName>
        <fullName evidence="5">Aminotransferase class I/classII large domain-containing protein</fullName>
    </recommendedName>
</protein>
<name>A0A0F9EUF2_9ZZZZ</name>
<dbReference type="SUPFAM" id="SSF53383">
    <property type="entry name" value="PLP-dependent transferases"/>
    <property type="match status" value="1"/>
</dbReference>
<dbReference type="InterPro" id="IPR015422">
    <property type="entry name" value="PyrdxlP-dep_Trfase_small"/>
</dbReference>
<comment type="cofactor">
    <cofactor evidence="1">
        <name>pyridoxal 5'-phosphate</name>
        <dbReference type="ChEBI" id="CHEBI:597326"/>
    </cofactor>
</comment>
<dbReference type="GO" id="GO:0008483">
    <property type="term" value="F:transaminase activity"/>
    <property type="evidence" value="ECO:0007669"/>
    <property type="project" value="UniProtKB-KW"/>
</dbReference>
<dbReference type="EMBL" id="LAZR01026073">
    <property type="protein sequence ID" value="KKL69881.1"/>
    <property type="molecule type" value="Genomic_DNA"/>
</dbReference>
<keyword evidence="2" id="KW-0032">Aminotransferase</keyword>
<evidence type="ECO:0000259" key="5">
    <source>
        <dbReference type="Pfam" id="PF00155"/>
    </source>
</evidence>
<reference evidence="6" key="1">
    <citation type="journal article" date="2015" name="Nature">
        <title>Complex archaea that bridge the gap between prokaryotes and eukaryotes.</title>
        <authorList>
            <person name="Spang A."/>
            <person name="Saw J.H."/>
            <person name="Jorgensen S.L."/>
            <person name="Zaremba-Niedzwiedzka K."/>
            <person name="Martijn J."/>
            <person name="Lind A.E."/>
            <person name="van Eijk R."/>
            <person name="Schleper C."/>
            <person name="Guy L."/>
            <person name="Ettema T.J."/>
        </authorList>
    </citation>
    <scope>NUCLEOTIDE SEQUENCE</scope>
</reference>
<evidence type="ECO:0000256" key="1">
    <source>
        <dbReference type="ARBA" id="ARBA00001933"/>
    </source>
</evidence>
<evidence type="ECO:0000313" key="6">
    <source>
        <dbReference type="EMBL" id="KKL69881.1"/>
    </source>
</evidence>
<dbReference type="GO" id="GO:0030170">
    <property type="term" value="F:pyridoxal phosphate binding"/>
    <property type="evidence" value="ECO:0007669"/>
    <property type="project" value="InterPro"/>
</dbReference>
<keyword evidence="4" id="KW-0663">Pyridoxal phosphate</keyword>
<dbReference type="Gene3D" id="3.40.640.10">
    <property type="entry name" value="Type I PLP-dependent aspartate aminotransferase-like (Major domain)"/>
    <property type="match status" value="1"/>
</dbReference>
<evidence type="ECO:0000256" key="2">
    <source>
        <dbReference type="ARBA" id="ARBA00022576"/>
    </source>
</evidence>
<organism evidence="6">
    <name type="scientific">marine sediment metagenome</name>
    <dbReference type="NCBI Taxonomy" id="412755"/>
    <lineage>
        <taxon>unclassified sequences</taxon>
        <taxon>metagenomes</taxon>
        <taxon>ecological metagenomes</taxon>
    </lineage>
</organism>
<feature type="non-terminal residue" evidence="6">
    <location>
        <position position="177"/>
    </location>
</feature>
<evidence type="ECO:0000256" key="3">
    <source>
        <dbReference type="ARBA" id="ARBA00022679"/>
    </source>
</evidence>
<comment type="caution">
    <text evidence="6">The sequence shown here is derived from an EMBL/GenBank/DDBJ whole genome shotgun (WGS) entry which is preliminary data.</text>
</comment>
<dbReference type="AlphaFoldDB" id="A0A0F9EUF2"/>
<dbReference type="Gene3D" id="3.90.1150.10">
    <property type="entry name" value="Aspartate Aminotransferase, domain 1"/>
    <property type="match status" value="1"/>
</dbReference>
<dbReference type="Pfam" id="PF00155">
    <property type="entry name" value="Aminotran_1_2"/>
    <property type="match status" value="1"/>
</dbReference>
<dbReference type="PANTHER" id="PTHR43488:SF2">
    <property type="entry name" value="GLUTAMATE-PYRUVATE AMINOTRANSFERASE ALAA"/>
    <property type="match status" value="1"/>
</dbReference>
<dbReference type="CDD" id="cd00609">
    <property type="entry name" value="AAT_like"/>
    <property type="match status" value="1"/>
</dbReference>
<accession>A0A0F9EUF2</accession>
<gene>
    <name evidence="6" type="ORF">LCGC14_2110460</name>
</gene>
<evidence type="ECO:0000256" key="4">
    <source>
        <dbReference type="ARBA" id="ARBA00022898"/>
    </source>
</evidence>
<dbReference type="PANTHER" id="PTHR43488">
    <property type="entry name" value="GLUTAMATE-PYRUVATE AMINOTRANSFERASE ALAA"/>
    <property type="match status" value="1"/>
</dbReference>
<keyword evidence="3" id="KW-0808">Transferase</keyword>
<feature type="domain" description="Aminotransferase class I/classII large" evidence="5">
    <location>
        <begin position="30"/>
        <end position="177"/>
    </location>
</feature>
<proteinExistence type="predicted"/>
<dbReference type="InterPro" id="IPR004839">
    <property type="entry name" value="Aminotransferase_I/II_large"/>
</dbReference>
<dbReference type="InterPro" id="IPR051926">
    <property type="entry name" value="Ala_Aminotransferase"/>
</dbReference>
<sequence length="177" mass="19366">MKVSKKVSGVEYAIRDIVVAAKKQEQQGKKVLYLNIGDPVLYGFQPPDNVKEALIKAVKNGENYYAPSEGIPELRDEIAKKENKKGLEIDGDDVLVTNGISEGLDMVISSIVEEGDEVLLPGPYYPPYASYVRLRGGIPVEFTVDLENSTPDIDDIRSKITSKTVAICLINPNNPTG</sequence>
<dbReference type="InterPro" id="IPR015421">
    <property type="entry name" value="PyrdxlP-dep_Trfase_major"/>
</dbReference>
<dbReference type="InterPro" id="IPR015424">
    <property type="entry name" value="PyrdxlP-dep_Trfase"/>
</dbReference>